<accession>A0AAI9ZBT7</accession>
<proteinExistence type="predicted"/>
<feature type="region of interest" description="Disordered" evidence="1">
    <location>
        <begin position="36"/>
        <end position="98"/>
    </location>
</feature>
<dbReference type="InterPro" id="IPR010730">
    <property type="entry name" value="HET"/>
</dbReference>
<dbReference type="AlphaFoldDB" id="A0AAI9ZBT7"/>
<dbReference type="Proteomes" id="UP001243989">
    <property type="component" value="Unassembled WGS sequence"/>
</dbReference>
<feature type="compositionally biased region" description="Polar residues" evidence="1">
    <location>
        <begin position="56"/>
        <end position="71"/>
    </location>
</feature>
<dbReference type="RefSeq" id="XP_060437629.1">
    <property type="nucleotide sequence ID" value="XM_060582184.1"/>
</dbReference>
<evidence type="ECO:0000313" key="3">
    <source>
        <dbReference type="EMBL" id="KAK1621634.1"/>
    </source>
</evidence>
<name>A0AAI9ZBT7_9PEZI</name>
<dbReference type="PANTHER" id="PTHR24148:SF81">
    <property type="entry name" value="HETEROKARYON INCOMPATIBILITY DOMAIN-CONTAINING PROTEIN"/>
    <property type="match status" value="1"/>
</dbReference>
<keyword evidence="4" id="KW-1185">Reference proteome</keyword>
<evidence type="ECO:0000313" key="4">
    <source>
        <dbReference type="Proteomes" id="UP001243989"/>
    </source>
</evidence>
<organism evidence="3 4">
    <name type="scientific">Colletotrichum phormii</name>
    <dbReference type="NCBI Taxonomy" id="359342"/>
    <lineage>
        <taxon>Eukaryota</taxon>
        <taxon>Fungi</taxon>
        <taxon>Dikarya</taxon>
        <taxon>Ascomycota</taxon>
        <taxon>Pezizomycotina</taxon>
        <taxon>Sordariomycetes</taxon>
        <taxon>Hypocreomycetidae</taxon>
        <taxon>Glomerellales</taxon>
        <taxon>Glomerellaceae</taxon>
        <taxon>Colletotrichum</taxon>
        <taxon>Colletotrichum acutatum species complex</taxon>
    </lineage>
</organism>
<comment type="caution">
    <text evidence="3">The sequence shown here is derived from an EMBL/GenBank/DDBJ whole genome shotgun (WGS) entry which is preliminary data.</text>
</comment>
<evidence type="ECO:0000256" key="1">
    <source>
        <dbReference type="SAM" id="MobiDB-lite"/>
    </source>
</evidence>
<gene>
    <name evidence="3" type="ORF">BDP81DRAFT_173526</name>
</gene>
<dbReference type="Pfam" id="PF06985">
    <property type="entry name" value="HET"/>
    <property type="match status" value="1"/>
</dbReference>
<sequence>MSRWHAEWCTSPTVQVGDDQVPRCMNCQTTAHARLKTADRPNPVPRIPKDEEYGSLNLSWPPTVTFTSGENATHPPADKGKDDQEAELASPQSSDSVVIDHDATTTLSSDEFRLAVLHAVGDRGKSYPIHVDLELHKDTQFPDYDAVLYTWVDENGNSERCHPIYVGDYWDITFQTKNCCDMLRYLRPSRGLKLVWVDAICIDQNNLKERAMQVAKMGQIYSRCSQGWAWMGNDLVRDDLQGLPERRWLHELGTTSGHTVSSSENNMSAEPRRMSADMDILKLLKRKYFGRVWIIQELVLAPRVLIPIGNVISAADHITARKLTTSEKESANTREFSWNDTEAPWLKYMAQGRIDGSGLWEIMALTAKSDASDFRDKLYGILGLLSFGSNSNPLQPNYAISARHMVIGFFAHCLVNDRNPQLFFAAQGHAAHEGVSWIPAWETQRSWEQVFVEPFELVYDFYQSGASDPEHRIIIQLKYDHFKRIGIQFIKSSGVPWMSVNIRLDVLKMEVRFHDERNLRQNFCQIYPWHRDITVDSNTGSISLWLTRLASVGSAPVEALEEFIDDLTLYRINTGPGQSFLIGSQHPLDRLLKHDDELFALDREVKLGSSNSDRLVFMVLRKQGDGRHRLLTCFSYLCFCPMPWLTTYEEPRFLNELQESVQVARRKIDRYTVQVGQTGVR</sequence>
<dbReference type="EMBL" id="JAHMHQ010000046">
    <property type="protein sequence ID" value="KAK1621634.1"/>
    <property type="molecule type" value="Genomic_DNA"/>
</dbReference>
<dbReference type="InterPro" id="IPR052895">
    <property type="entry name" value="HetReg/Transcr_Mod"/>
</dbReference>
<evidence type="ECO:0000259" key="2">
    <source>
        <dbReference type="Pfam" id="PF06985"/>
    </source>
</evidence>
<dbReference type="GeneID" id="85467046"/>
<protein>
    <submittedName>
        <fullName evidence="3">Heterokaryon incompatibility protein-domain-containing protein</fullName>
    </submittedName>
</protein>
<dbReference type="PANTHER" id="PTHR24148">
    <property type="entry name" value="ANKYRIN REPEAT DOMAIN-CONTAINING PROTEIN 39 HOMOLOG-RELATED"/>
    <property type="match status" value="1"/>
</dbReference>
<feature type="domain" description="Heterokaryon incompatibility" evidence="2">
    <location>
        <begin position="144"/>
        <end position="297"/>
    </location>
</feature>
<reference evidence="3" key="1">
    <citation type="submission" date="2021-06" db="EMBL/GenBank/DDBJ databases">
        <title>Comparative genomics, transcriptomics and evolutionary studies reveal genomic signatures of adaptation to plant cell wall in hemibiotrophic fungi.</title>
        <authorList>
            <consortium name="DOE Joint Genome Institute"/>
            <person name="Baroncelli R."/>
            <person name="Diaz J.F."/>
            <person name="Benocci T."/>
            <person name="Peng M."/>
            <person name="Battaglia E."/>
            <person name="Haridas S."/>
            <person name="Andreopoulos W."/>
            <person name="Labutti K."/>
            <person name="Pangilinan J."/>
            <person name="Floch G.L."/>
            <person name="Makela M.R."/>
            <person name="Henrissat B."/>
            <person name="Grigoriev I.V."/>
            <person name="Crouch J.A."/>
            <person name="De Vries R.P."/>
            <person name="Sukno S.A."/>
            <person name="Thon M.R."/>
        </authorList>
    </citation>
    <scope>NUCLEOTIDE SEQUENCE</scope>
    <source>
        <strain evidence="3">CBS 102054</strain>
    </source>
</reference>